<gene>
    <name evidence="1" type="ORF">TKK_004830</name>
</gene>
<reference evidence="1 2" key="1">
    <citation type="journal article" date="2024" name="bioRxiv">
        <title>A reference genome for Trichogramma kaykai: A tiny desert-dwelling parasitoid wasp with competing sex-ratio distorters.</title>
        <authorList>
            <person name="Culotta J."/>
            <person name="Lindsey A.R."/>
        </authorList>
    </citation>
    <scope>NUCLEOTIDE SEQUENCE [LARGE SCALE GENOMIC DNA]</scope>
    <source>
        <strain evidence="1 2">KSX58</strain>
    </source>
</reference>
<sequence length="101" mass="11398">MRRLKECQELSLHCKPPSGFCGAVNARAEKKEKWNYHLRRKPCARRCAEDITASRRASITARERASARCSARLEQGGAPLWMYMSAYIGTARGKKCCCCCP</sequence>
<protein>
    <submittedName>
        <fullName evidence="1">Uncharacterized protein</fullName>
    </submittedName>
</protein>
<organism evidence="1 2">
    <name type="scientific">Trichogramma kaykai</name>
    <dbReference type="NCBI Taxonomy" id="54128"/>
    <lineage>
        <taxon>Eukaryota</taxon>
        <taxon>Metazoa</taxon>
        <taxon>Ecdysozoa</taxon>
        <taxon>Arthropoda</taxon>
        <taxon>Hexapoda</taxon>
        <taxon>Insecta</taxon>
        <taxon>Pterygota</taxon>
        <taxon>Neoptera</taxon>
        <taxon>Endopterygota</taxon>
        <taxon>Hymenoptera</taxon>
        <taxon>Apocrita</taxon>
        <taxon>Proctotrupomorpha</taxon>
        <taxon>Chalcidoidea</taxon>
        <taxon>Trichogrammatidae</taxon>
        <taxon>Trichogramma</taxon>
    </lineage>
</organism>
<evidence type="ECO:0000313" key="2">
    <source>
        <dbReference type="Proteomes" id="UP001627154"/>
    </source>
</evidence>
<dbReference type="AlphaFoldDB" id="A0ABD2XC39"/>
<dbReference type="EMBL" id="JBJJXI010000037">
    <property type="protein sequence ID" value="KAL3402312.1"/>
    <property type="molecule type" value="Genomic_DNA"/>
</dbReference>
<proteinExistence type="predicted"/>
<accession>A0ABD2XC39</accession>
<name>A0ABD2XC39_9HYME</name>
<keyword evidence="2" id="KW-1185">Reference proteome</keyword>
<dbReference type="Proteomes" id="UP001627154">
    <property type="component" value="Unassembled WGS sequence"/>
</dbReference>
<evidence type="ECO:0000313" key="1">
    <source>
        <dbReference type="EMBL" id="KAL3402312.1"/>
    </source>
</evidence>
<comment type="caution">
    <text evidence="1">The sequence shown here is derived from an EMBL/GenBank/DDBJ whole genome shotgun (WGS) entry which is preliminary data.</text>
</comment>